<evidence type="ECO:0000256" key="5">
    <source>
        <dbReference type="ARBA" id="ARBA00023002"/>
    </source>
</evidence>
<evidence type="ECO:0000313" key="9">
    <source>
        <dbReference type="EMBL" id="ETN64987.1"/>
    </source>
</evidence>
<evidence type="ECO:0000256" key="2">
    <source>
        <dbReference type="ARBA" id="ARBA00010617"/>
    </source>
</evidence>
<proteinExistence type="inferred from homology"/>
<evidence type="ECO:0000256" key="4">
    <source>
        <dbReference type="ARBA" id="ARBA00022723"/>
    </source>
</evidence>
<dbReference type="PRINTS" id="PR00463">
    <property type="entry name" value="EP450I"/>
</dbReference>
<dbReference type="Gene3D" id="1.10.630.10">
    <property type="entry name" value="Cytochrome P450"/>
    <property type="match status" value="1"/>
</dbReference>
<dbReference type="PANTHER" id="PTHR24279">
    <property type="entry name" value="CYTOCHROME P450"/>
    <property type="match status" value="1"/>
</dbReference>
<dbReference type="InterPro" id="IPR002401">
    <property type="entry name" value="Cyt_P450_E_grp-I"/>
</dbReference>
<dbReference type="VEuPathDB" id="VectorBase:ADAC003254"/>
<evidence type="ECO:0000256" key="1">
    <source>
        <dbReference type="ARBA" id="ARBA00001971"/>
    </source>
</evidence>
<reference evidence="9" key="2">
    <citation type="submission" date="2010-05" db="EMBL/GenBank/DDBJ databases">
        <authorList>
            <person name="Almeida L.G."/>
            <person name="Nicolas M.F."/>
            <person name="Souza R.C."/>
            <person name="Vasconcelos A.T.R."/>
        </authorList>
    </citation>
    <scope>NUCLEOTIDE SEQUENCE</scope>
</reference>
<reference evidence="10" key="4">
    <citation type="submission" date="2015-06" db="UniProtKB">
        <authorList>
            <consortium name="EnsemblMetazoa"/>
        </authorList>
    </citation>
    <scope>IDENTIFICATION</scope>
</reference>
<dbReference type="EMBL" id="ADMH02000803">
    <property type="protein sequence ID" value="ETN64987.1"/>
    <property type="molecule type" value="Genomic_DNA"/>
</dbReference>
<dbReference type="AlphaFoldDB" id="W5JKU2"/>
<gene>
    <name evidence="9" type="ORF">AND_003254</name>
</gene>
<dbReference type="VEuPathDB" id="VectorBase:ADAR2_005018"/>
<dbReference type="GO" id="GO:0004497">
    <property type="term" value="F:monooxygenase activity"/>
    <property type="evidence" value="ECO:0007669"/>
    <property type="project" value="UniProtKB-KW"/>
</dbReference>
<feature type="region of interest" description="Disordered" evidence="8">
    <location>
        <begin position="465"/>
        <end position="504"/>
    </location>
</feature>
<dbReference type="InterPro" id="IPR036396">
    <property type="entry name" value="Cyt_P450_sf"/>
</dbReference>
<dbReference type="FunCoup" id="W5JKU2">
    <property type="interactions" value="34"/>
</dbReference>
<name>W5JKU2_ANODA</name>
<sequence>MFISLARQRSLPWRILHRAKHCYRYHSSTAYGKPFEEIPGPARIPLIGRLNDILQLGKPAELHLRISRYHKQHGDLFRLRIGVQNAVFTRDPELMRRTFQLEGPYPRHPLPESWTYFNQKYNYQRGMLFMDGNEWLQARKLFNKPLLKDATWMEAPIRRVCAQKVAEIRAITDRRRSFGAFENLEQFLYRWSVEVVLSLMLGRAFARCQQSAEFGALVSQFADVVYEIFRCSSELMNVPPALADRMNLVPWQQFEQVVPKTIGLASSIIEFGMRHTELEDGLLHELHGQIDEELLRRIFVDFIIAAGDTTSFATVWALYSLAANPDVQGAVRRSIEETAGGLSSAAVNGVVRETLRLYPIAPFVGRFAEADASFGGYHLPKDTLVLLSLYSAGRDARFFSAPDEFNPYRWQRSSGSEPSSARGDTDGYTVSLATIRHWRTVLCWPEDCATPDGVPVVTAAEGVPAGAGRAASTGATDPEAHHRTGPPGPHCLQASQAGAGITSN</sequence>
<organism evidence="9">
    <name type="scientific">Anopheles darlingi</name>
    <name type="common">Mosquito</name>
    <dbReference type="NCBI Taxonomy" id="43151"/>
    <lineage>
        <taxon>Eukaryota</taxon>
        <taxon>Metazoa</taxon>
        <taxon>Ecdysozoa</taxon>
        <taxon>Arthropoda</taxon>
        <taxon>Hexapoda</taxon>
        <taxon>Insecta</taxon>
        <taxon>Pterygota</taxon>
        <taxon>Neoptera</taxon>
        <taxon>Endopterygota</taxon>
        <taxon>Diptera</taxon>
        <taxon>Nematocera</taxon>
        <taxon>Culicoidea</taxon>
        <taxon>Culicidae</taxon>
        <taxon>Anophelinae</taxon>
        <taxon>Anopheles</taxon>
    </lineage>
</organism>
<comment type="cofactor">
    <cofactor evidence="1">
        <name>heme</name>
        <dbReference type="ChEBI" id="CHEBI:30413"/>
    </cofactor>
</comment>
<dbReference type="HOGENOM" id="CLU_001570_28_2_1"/>
<feature type="compositionally biased region" description="Polar residues" evidence="8">
    <location>
        <begin position="493"/>
        <end position="504"/>
    </location>
</feature>
<keyword evidence="5" id="KW-0560">Oxidoreductase</keyword>
<dbReference type="Proteomes" id="UP000000673">
    <property type="component" value="Unassembled WGS sequence"/>
</dbReference>
<evidence type="ECO:0000313" key="11">
    <source>
        <dbReference type="Proteomes" id="UP000000673"/>
    </source>
</evidence>
<comment type="similarity">
    <text evidence="2">Belongs to the cytochrome P450 family.</text>
</comment>
<evidence type="ECO:0000256" key="8">
    <source>
        <dbReference type="SAM" id="MobiDB-lite"/>
    </source>
</evidence>
<dbReference type="PANTHER" id="PTHR24279:SF120">
    <property type="entry name" value="CYTOCHROME P450"/>
    <property type="match status" value="1"/>
</dbReference>
<accession>W5JKU2</accession>
<protein>
    <submittedName>
        <fullName evidence="9">Cytochrome P450</fullName>
    </submittedName>
</protein>
<dbReference type="InterPro" id="IPR050479">
    <property type="entry name" value="CYP11_CYP27_families"/>
</dbReference>
<reference evidence="9" key="3">
    <citation type="journal article" date="2013" name="Nucleic Acids Res.">
        <title>The genome of Anopheles darlingi, the main neotropical malaria vector.</title>
        <authorList>
            <person name="Marinotti O."/>
            <person name="Cerqueira G.C."/>
            <person name="de Almeida L.G."/>
            <person name="Ferro M.I."/>
            <person name="Loreto E.L."/>
            <person name="Zaha A."/>
            <person name="Teixeira S.M."/>
            <person name="Wespiser A.R."/>
            <person name="Almeida E Silva A."/>
            <person name="Schlindwein A.D."/>
            <person name="Pacheco A.C."/>
            <person name="Silva A.L."/>
            <person name="Graveley B.R."/>
            <person name="Walenz B.P."/>
            <person name="Lima Bde A."/>
            <person name="Ribeiro C.A."/>
            <person name="Nunes-Silva C.G."/>
            <person name="de Carvalho C.R."/>
            <person name="Soares C.M."/>
            <person name="de Menezes C.B."/>
            <person name="Matiolli C."/>
            <person name="Caffrey D."/>
            <person name="Araujo D.A."/>
            <person name="de Oliveira D.M."/>
            <person name="Golenbock D."/>
            <person name="Grisard E.C."/>
            <person name="Fantinatti-Garboggini F."/>
            <person name="de Carvalho F.M."/>
            <person name="Barcellos F.G."/>
            <person name="Prosdocimi F."/>
            <person name="May G."/>
            <person name="Azevedo Junior G.M."/>
            <person name="Guimaraes G.M."/>
            <person name="Goldman G.H."/>
            <person name="Padilha I.Q."/>
            <person name="Batista Jda S."/>
            <person name="Ferro J.A."/>
            <person name="Ribeiro J.M."/>
            <person name="Fietto J.L."/>
            <person name="Dabbas K.M."/>
            <person name="Cerdeira L."/>
            <person name="Agnez-Lima L.F."/>
            <person name="Brocchi M."/>
            <person name="de Carvalho M.O."/>
            <person name="Teixeira Mde M."/>
            <person name="Diniz Maia Mde M."/>
            <person name="Goldman M.H."/>
            <person name="Cruz Schneider M.P."/>
            <person name="Felipe M.S."/>
            <person name="Hungria M."/>
            <person name="Nicolas M.F."/>
            <person name="Pereira M."/>
            <person name="Montes M.A."/>
            <person name="Cantao M.E."/>
            <person name="Vincentz M."/>
            <person name="Rafael M.S."/>
            <person name="Silverman N."/>
            <person name="Stoco P.H."/>
            <person name="Souza R.C."/>
            <person name="Vicentini R."/>
            <person name="Gazzinelli R.T."/>
            <person name="Neves Rde O."/>
            <person name="Silva R."/>
            <person name="Astolfi-Filho S."/>
            <person name="Maciel T.E."/>
            <person name="Urmenyi T.P."/>
            <person name="Tadei W.P."/>
            <person name="Camargo E.P."/>
            <person name="de Vasconcelos A.T."/>
        </authorList>
    </citation>
    <scope>NUCLEOTIDE SEQUENCE</scope>
</reference>
<keyword evidence="4" id="KW-0479">Metal-binding</keyword>
<dbReference type="SUPFAM" id="SSF48264">
    <property type="entry name" value="Cytochrome P450"/>
    <property type="match status" value="1"/>
</dbReference>
<dbReference type="GO" id="GO:0016705">
    <property type="term" value="F:oxidoreductase activity, acting on paired donors, with incorporation or reduction of molecular oxygen"/>
    <property type="evidence" value="ECO:0007669"/>
    <property type="project" value="InterPro"/>
</dbReference>
<keyword evidence="3" id="KW-0349">Heme</keyword>
<reference evidence="9 11" key="1">
    <citation type="journal article" date="2010" name="BMC Genomics">
        <title>Combination of measures distinguishes pre-miRNAs from other stem-loops in the genome of the newly sequenced Anopheles darlingi.</title>
        <authorList>
            <person name="Mendes N.D."/>
            <person name="Freitas A.T."/>
            <person name="Vasconcelos A.T."/>
            <person name="Sagot M.F."/>
        </authorList>
    </citation>
    <scope>NUCLEOTIDE SEQUENCE</scope>
</reference>
<evidence type="ECO:0000313" key="10">
    <source>
        <dbReference type="EnsemblMetazoa" id="ADAC003254-PA"/>
    </source>
</evidence>
<dbReference type="Pfam" id="PF00067">
    <property type="entry name" value="p450"/>
    <property type="match status" value="1"/>
</dbReference>
<keyword evidence="6" id="KW-0408">Iron</keyword>
<evidence type="ECO:0000256" key="7">
    <source>
        <dbReference type="ARBA" id="ARBA00023033"/>
    </source>
</evidence>
<evidence type="ECO:0000256" key="6">
    <source>
        <dbReference type="ARBA" id="ARBA00023004"/>
    </source>
</evidence>
<dbReference type="EnsemblMetazoa" id="ADAC003254-RA">
    <property type="protein sequence ID" value="ADAC003254-PA"/>
    <property type="gene ID" value="ADAC003254"/>
</dbReference>
<dbReference type="eggNOG" id="KOG0159">
    <property type="taxonomic scope" value="Eukaryota"/>
</dbReference>
<keyword evidence="11" id="KW-1185">Reference proteome</keyword>
<evidence type="ECO:0000256" key="3">
    <source>
        <dbReference type="ARBA" id="ARBA00022617"/>
    </source>
</evidence>
<dbReference type="GO" id="GO:0020037">
    <property type="term" value="F:heme binding"/>
    <property type="evidence" value="ECO:0007669"/>
    <property type="project" value="InterPro"/>
</dbReference>
<keyword evidence="7" id="KW-0503">Monooxygenase</keyword>
<dbReference type="STRING" id="43151.W5JKU2"/>
<feature type="compositionally biased region" description="Low complexity" evidence="8">
    <location>
        <begin position="466"/>
        <end position="476"/>
    </location>
</feature>
<dbReference type="InterPro" id="IPR001128">
    <property type="entry name" value="Cyt_P450"/>
</dbReference>
<dbReference type="GO" id="GO:0005506">
    <property type="term" value="F:iron ion binding"/>
    <property type="evidence" value="ECO:0007669"/>
    <property type="project" value="InterPro"/>
</dbReference>
<dbReference type="OMA" id="VLPERWC"/>